<dbReference type="RefSeq" id="WP_015819749.1">
    <property type="nucleotide sequence ID" value="NC_012997.1"/>
</dbReference>
<name>C5BI00_TERTT</name>
<sequence>MNLSILSGPWFWVALGLALLALELLGAGGFLLAIGVASLIVAMITFFVPMGWVVEFAVFGVLSVICTFVYWRYLKPNSTESEDPLLNNRVARLVGSRAVLIAPVVAGQGRVQIHDALWTVECDEPLPQGALVEITGYHGSTLTAQPVS</sequence>
<keyword evidence="4 5" id="KW-0472">Membrane</keyword>
<evidence type="ECO:0000256" key="5">
    <source>
        <dbReference type="SAM" id="Phobius"/>
    </source>
</evidence>
<accession>C5BI00</accession>
<feature type="transmembrane region" description="Helical" evidence="5">
    <location>
        <begin position="12"/>
        <end position="44"/>
    </location>
</feature>
<dbReference type="HOGENOM" id="CLU_116732_4_0_6"/>
<keyword evidence="8" id="KW-1185">Reference proteome</keyword>
<evidence type="ECO:0000259" key="6">
    <source>
        <dbReference type="Pfam" id="PF01957"/>
    </source>
</evidence>
<gene>
    <name evidence="7" type="ordered locus">TERTU_1893</name>
</gene>
<proteinExistence type="predicted"/>
<dbReference type="SUPFAM" id="SSF141322">
    <property type="entry name" value="NfeD domain-like"/>
    <property type="match status" value="1"/>
</dbReference>
<evidence type="ECO:0000256" key="3">
    <source>
        <dbReference type="ARBA" id="ARBA00022989"/>
    </source>
</evidence>
<dbReference type="KEGG" id="ttu:TERTU_1893"/>
<dbReference type="STRING" id="377629.TERTU_1893"/>
<dbReference type="AlphaFoldDB" id="C5BI00"/>
<dbReference type="Pfam" id="PF01957">
    <property type="entry name" value="NfeD"/>
    <property type="match status" value="1"/>
</dbReference>
<evidence type="ECO:0000313" key="7">
    <source>
        <dbReference type="EMBL" id="ACR13634.1"/>
    </source>
</evidence>
<evidence type="ECO:0000256" key="2">
    <source>
        <dbReference type="ARBA" id="ARBA00022692"/>
    </source>
</evidence>
<reference evidence="7 8" key="1">
    <citation type="journal article" date="2009" name="PLoS ONE">
        <title>The complete genome of Teredinibacter turnerae T7901: an intracellular endosymbiont of marine wood-boring bivalves (shipworms).</title>
        <authorList>
            <person name="Yang J.C."/>
            <person name="Madupu R."/>
            <person name="Durkin A.S."/>
            <person name="Ekborg N.A."/>
            <person name="Pedamallu C.S."/>
            <person name="Hostetler J.B."/>
            <person name="Radune D."/>
            <person name="Toms B.S."/>
            <person name="Henrissat B."/>
            <person name="Coutinho P.M."/>
            <person name="Schwarz S."/>
            <person name="Field L."/>
            <person name="Trindade-Silva A.E."/>
            <person name="Soares C.A.G."/>
            <person name="Elshahawi S."/>
            <person name="Hanora A."/>
            <person name="Schmidt E.W."/>
            <person name="Haygood M.G."/>
            <person name="Posfai J."/>
            <person name="Benner J."/>
            <person name="Madinger C."/>
            <person name="Nove J."/>
            <person name="Anton B."/>
            <person name="Chaudhary K."/>
            <person name="Foster J."/>
            <person name="Holman A."/>
            <person name="Kumar S."/>
            <person name="Lessard P.A."/>
            <person name="Luyten Y.A."/>
            <person name="Slatko B."/>
            <person name="Wood N."/>
            <person name="Wu B."/>
            <person name="Teplitski M."/>
            <person name="Mougous J.D."/>
            <person name="Ward N."/>
            <person name="Eisen J.A."/>
            <person name="Badger J.H."/>
            <person name="Distel D.L."/>
        </authorList>
    </citation>
    <scope>NUCLEOTIDE SEQUENCE [LARGE SCALE GENOMIC DNA]</scope>
    <source>
        <strain evidence="8">ATCC 39867 / T7901</strain>
    </source>
</reference>
<evidence type="ECO:0000313" key="8">
    <source>
        <dbReference type="Proteomes" id="UP000009080"/>
    </source>
</evidence>
<dbReference type="PANTHER" id="PTHR33507:SF3">
    <property type="entry name" value="INNER MEMBRANE PROTEIN YBBJ"/>
    <property type="match status" value="1"/>
</dbReference>
<keyword evidence="2 5" id="KW-0812">Transmembrane</keyword>
<feature type="transmembrane region" description="Helical" evidence="5">
    <location>
        <begin position="50"/>
        <end position="71"/>
    </location>
</feature>
<organism evidence="7 8">
    <name type="scientific">Teredinibacter turnerae (strain ATCC 39867 / T7901)</name>
    <dbReference type="NCBI Taxonomy" id="377629"/>
    <lineage>
        <taxon>Bacteria</taxon>
        <taxon>Pseudomonadati</taxon>
        <taxon>Pseudomonadota</taxon>
        <taxon>Gammaproteobacteria</taxon>
        <taxon>Cellvibrionales</taxon>
        <taxon>Cellvibrionaceae</taxon>
        <taxon>Teredinibacter</taxon>
    </lineage>
</organism>
<dbReference type="GO" id="GO:0005886">
    <property type="term" value="C:plasma membrane"/>
    <property type="evidence" value="ECO:0007669"/>
    <property type="project" value="TreeGrafter"/>
</dbReference>
<dbReference type="eggNOG" id="COG1585">
    <property type="taxonomic scope" value="Bacteria"/>
</dbReference>
<dbReference type="OrthoDB" id="9810336at2"/>
<keyword evidence="3 5" id="KW-1133">Transmembrane helix</keyword>
<comment type="subcellular location">
    <subcellularLocation>
        <location evidence="1">Membrane</location>
        <topology evidence="1">Multi-pass membrane protein</topology>
    </subcellularLocation>
</comment>
<dbReference type="Proteomes" id="UP000009080">
    <property type="component" value="Chromosome"/>
</dbReference>
<dbReference type="EMBL" id="CP001614">
    <property type="protein sequence ID" value="ACR13634.1"/>
    <property type="molecule type" value="Genomic_DNA"/>
</dbReference>
<evidence type="ECO:0000256" key="4">
    <source>
        <dbReference type="ARBA" id="ARBA00023136"/>
    </source>
</evidence>
<dbReference type="InterPro" id="IPR002810">
    <property type="entry name" value="NfeD-like_C"/>
</dbReference>
<evidence type="ECO:0000256" key="1">
    <source>
        <dbReference type="ARBA" id="ARBA00004141"/>
    </source>
</evidence>
<dbReference type="InterPro" id="IPR012340">
    <property type="entry name" value="NA-bd_OB-fold"/>
</dbReference>
<protein>
    <submittedName>
        <fullName evidence="7">Nodulation efficiency family protein</fullName>
    </submittedName>
</protein>
<feature type="domain" description="NfeD-like C-terminal" evidence="6">
    <location>
        <begin position="91"/>
        <end position="143"/>
    </location>
</feature>
<dbReference type="InterPro" id="IPR052165">
    <property type="entry name" value="Membrane_assoc_protease"/>
</dbReference>
<dbReference type="PANTHER" id="PTHR33507">
    <property type="entry name" value="INNER MEMBRANE PROTEIN YBBJ"/>
    <property type="match status" value="1"/>
</dbReference>
<dbReference type="Gene3D" id="2.40.50.140">
    <property type="entry name" value="Nucleic acid-binding proteins"/>
    <property type="match status" value="1"/>
</dbReference>